<evidence type="ECO:0000313" key="2">
    <source>
        <dbReference type="Proteomes" id="UP000663629"/>
    </source>
</evidence>
<organism evidence="1 2">
    <name type="scientific">Paracoccus methylovorus</name>
    <dbReference type="NCBI Taxonomy" id="2812658"/>
    <lineage>
        <taxon>Bacteria</taxon>
        <taxon>Pseudomonadati</taxon>
        <taxon>Pseudomonadota</taxon>
        <taxon>Alphaproteobacteria</taxon>
        <taxon>Rhodobacterales</taxon>
        <taxon>Paracoccaceae</taxon>
        <taxon>Paracoccus</taxon>
    </lineage>
</organism>
<keyword evidence="2" id="KW-1185">Reference proteome</keyword>
<evidence type="ECO:0008006" key="3">
    <source>
        <dbReference type="Google" id="ProtNLM"/>
    </source>
</evidence>
<sequence>MTRQGSGSTGQWCQGRQAAQTGVTVALIEGLLRSRSRTNRARPTVRQVLLDEPGTEWSMVMAWRRHAYLSQAARAWLDLVREVHGADTHPKPDG</sequence>
<accession>A0ABX7JJ00</accession>
<dbReference type="EMBL" id="CP070368">
    <property type="protein sequence ID" value="QRZ14207.1"/>
    <property type="molecule type" value="Genomic_DNA"/>
</dbReference>
<protein>
    <recommendedName>
        <fullName evidence="3">LysR substrate-binding domain-containing protein</fullName>
    </recommendedName>
</protein>
<dbReference type="Proteomes" id="UP000663629">
    <property type="component" value="Chromosome 1"/>
</dbReference>
<name>A0ABX7JJ00_9RHOB</name>
<gene>
    <name evidence="1" type="ORF">JWJ88_10455</name>
</gene>
<proteinExistence type="predicted"/>
<evidence type="ECO:0000313" key="1">
    <source>
        <dbReference type="EMBL" id="QRZ14207.1"/>
    </source>
</evidence>
<dbReference type="Gene3D" id="3.40.190.290">
    <property type="match status" value="1"/>
</dbReference>
<reference evidence="1 2" key="1">
    <citation type="submission" date="2021-02" db="EMBL/GenBank/DDBJ databases">
        <title>Paracoccus methylovroum sp.nov., a new methanol and methylamine utilizing methylotrophic denitrifer.</title>
        <authorList>
            <person name="Timsy T."/>
            <person name="Behrendt U."/>
            <person name="Ulrich A."/>
            <person name="Spanner T."/>
            <person name="Foesel B.U."/>
            <person name="Horn M.A."/>
            <person name="Kolb S."/>
        </authorList>
    </citation>
    <scope>NUCLEOTIDE SEQUENCE [LARGE SCALE GENOMIC DNA]</scope>
    <source>
        <strain evidence="1 2">H4-D09</strain>
    </source>
</reference>
<dbReference type="SUPFAM" id="SSF53850">
    <property type="entry name" value="Periplasmic binding protein-like II"/>
    <property type="match status" value="1"/>
</dbReference>